<proteinExistence type="predicted"/>
<keyword evidence="3" id="KW-1185">Reference proteome</keyword>
<evidence type="ECO:0000259" key="1">
    <source>
        <dbReference type="Pfam" id="PF16242"/>
    </source>
</evidence>
<name>A0A7W3P791_9ACTN</name>
<accession>A0A7W3P791</accession>
<dbReference type="PANTHER" id="PTHR34818:SF1">
    <property type="entry name" value="PROTEIN BLI-3"/>
    <property type="match status" value="1"/>
</dbReference>
<dbReference type="Proteomes" id="UP000523079">
    <property type="component" value="Unassembled WGS sequence"/>
</dbReference>
<dbReference type="Pfam" id="PF16242">
    <property type="entry name" value="Pyrid_ox_like"/>
    <property type="match status" value="1"/>
</dbReference>
<dbReference type="InterPro" id="IPR012349">
    <property type="entry name" value="Split_barrel_FMN-bd"/>
</dbReference>
<dbReference type="Gene3D" id="2.30.110.10">
    <property type="entry name" value="Electron Transport, Fmn-binding Protein, Chain A"/>
    <property type="match status" value="1"/>
</dbReference>
<dbReference type="AlphaFoldDB" id="A0A7W3P791"/>
<evidence type="ECO:0000313" key="2">
    <source>
        <dbReference type="EMBL" id="MBA8795732.1"/>
    </source>
</evidence>
<sequence length="165" mass="17609">MSDEPNNQDEGVQKVAELLDKARIALVTTVGPEGQLLSRPLAVQEHEFDGNVYFLVPDPSPKTEQIRSNPQVNVAVEAGNGWLSLAGTGTVSKDAALIDQLWNTAAEAWFDQGREDPAVSVLTVHADSAEYWTSNTPKPLALLKYAKAAATGGQPNIGESGKVDL</sequence>
<organism evidence="2 3">
    <name type="scientific">Microlunatus kandeliicorticis</name>
    <dbReference type="NCBI Taxonomy" id="1759536"/>
    <lineage>
        <taxon>Bacteria</taxon>
        <taxon>Bacillati</taxon>
        <taxon>Actinomycetota</taxon>
        <taxon>Actinomycetes</taxon>
        <taxon>Propionibacteriales</taxon>
        <taxon>Propionibacteriaceae</taxon>
        <taxon>Microlunatus</taxon>
    </lineage>
</organism>
<dbReference type="InterPro" id="IPR038725">
    <property type="entry name" value="YdaG_split_barrel_FMN-bd"/>
</dbReference>
<protein>
    <submittedName>
        <fullName evidence="2">General stress protein 26</fullName>
    </submittedName>
</protein>
<reference evidence="2 3" key="1">
    <citation type="submission" date="2020-07" db="EMBL/GenBank/DDBJ databases">
        <title>Sequencing the genomes of 1000 actinobacteria strains.</title>
        <authorList>
            <person name="Klenk H.-P."/>
        </authorList>
    </citation>
    <scope>NUCLEOTIDE SEQUENCE [LARGE SCALE GENOMIC DNA]</scope>
    <source>
        <strain evidence="2 3">DSM 100723</strain>
    </source>
</reference>
<dbReference type="RefSeq" id="WP_182561313.1">
    <property type="nucleotide sequence ID" value="NZ_JACGWT010000005.1"/>
</dbReference>
<dbReference type="SUPFAM" id="SSF50475">
    <property type="entry name" value="FMN-binding split barrel"/>
    <property type="match status" value="1"/>
</dbReference>
<comment type="caution">
    <text evidence="2">The sequence shown here is derived from an EMBL/GenBank/DDBJ whole genome shotgun (WGS) entry which is preliminary data.</text>
</comment>
<dbReference type="PANTHER" id="PTHR34818">
    <property type="entry name" value="PROTEIN BLI-3"/>
    <property type="match status" value="1"/>
</dbReference>
<dbReference type="EMBL" id="JACGWT010000005">
    <property type="protein sequence ID" value="MBA8795732.1"/>
    <property type="molecule type" value="Genomic_DNA"/>
</dbReference>
<feature type="domain" description="General stress protein FMN-binding split barrel" evidence="1">
    <location>
        <begin position="11"/>
        <end position="156"/>
    </location>
</feature>
<dbReference type="InterPro" id="IPR052917">
    <property type="entry name" value="Stress-Dev_Protein"/>
</dbReference>
<gene>
    <name evidence="2" type="ORF">FHX74_003368</name>
</gene>
<evidence type="ECO:0000313" key="3">
    <source>
        <dbReference type="Proteomes" id="UP000523079"/>
    </source>
</evidence>